<reference evidence="1" key="1">
    <citation type="journal article" date="2020" name="New Phytol.">
        <title>Comparative genomics reveals dynamic genome evolution in host specialist ectomycorrhizal fungi.</title>
        <authorList>
            <person name="Lofgren L.A."/>
            <person name="Nguyen N.H."/>
            <person name="Vilgalys R."/>
            <person name="Ruytinx J."/>
            <person name="Liao H.L."/>
            <person name="Branco S."/>
            <person name="Kuo A."/>
            <person name="LaButti K."/>
            <person name="Lipzen A."/>
            <person name="Andreopoulos W."/>
            <person name="Pangilinan J."/>
            <person name="Riley R."/>
            <person name="Hundley H."/>
            <person name="Na H."/>
            <person name="Barry K."/>
            <person name="Grigoriev I.V."/>
            <person name="Stajich J.E."/>
            <person name="Kennedy P.G."/>
        </authorList>
    </citation>
    <scope>NUCLEOTIDE SEQUENCE</scope>
    <source>
        <strain evidence="1">S12</strain>
    </source>
</reference>
<dbReference type="EMBL" id="JABBWE010000001">
    <property type="protein sequence ID" value="KAG1810159.1"/>
    <property type="molecule type" value="Genomic_DNA"/>
</dbReference>
<dbReference type="Proteomes" id="UP000719766">
    <property type="component" value="Unassembled WGS sequence"/>
</dbReference>
<name>A0A9P7E3R3_9AGAM</name>
<comment type="caution">
    <text evidence="1">The sequence shown here is derived from an EMBL/GenBank/DDBJ whole genome shotgun (WGS) entry which is preliminary data.</text>
</comment>
<dbReference type="Gene3D" id="3.90.870.10">
    <property type="entry name" value="DHBP synthase"/>
    <property type="match status" value="1"/>
</dbReference>
<evidence type="ECO:0000313" key="2">
    <source>
        <dbReference type="Proteomes" id="UP000719766"/>
    </source>
</evidence>
<gene>
    <name evidence="1" type="ORF">HD556DRAFT_1318417</name>
</gene>
<organism evidence="1 2">
    <name type="scientific">Suillus plorans</name>
    <dbReference type="NCBI Taxonomy" id="116603"/>
    <lineage>
        <taxon>Eukaryota</taxon>
        <taxon>Fungi</taxon>
        <taxon>Dikarya</taxon>
        <taxon>Basidiomycota</taxon>
        <taxon>Agaricomycotina</taxon>
        <taxon>Agaricomycetes</taxon>
        <taxon>Agaricomycetidae</taxon>
        <taxon>Boletales</taxon>
        <taxon>Suillineae</taxon>
        <taxon>Suillaceae</taxon>
        <taxon>Suillus</taxon>
    </lineage>
</organism>
<dbReference type="GeneID" id="64594994"/>
<evidence type="ECO:0000313" key="1">
    <source>
        <dbReference type="EMBL" id="KAG1810159.1"/>
    </source>
</evidence>
<dbReference type="AlphaFoldDB" id="A0A9P7E3R3"/>
<accession>A0A9P7E3R3</accession>
<keyword evidence="2" id="KW-1185">Reference proteome</keyword>
<dbReference type="OrthoDB" id="10303620at2759"/>
<proteinExistence type="predicted"/>
<sequence length="95" mass="11275">MHSRGVKPLLSRMTGEGRYQYYFRKSMLRRSNGIDDQAHKRYVLISLPEEGLKIPMMDPDNQERHKTAYTITVDYKHGLSCLDIISRHHNRDFRP</sequence>
<dbReference type="RefSeq" id="XP_041167824.1">
    <property type="nucleotide sequence ID" value="XM_041301230.1"/>
</dbReference>
<protein>
    <submittedName>
        <fullName evidence="1">Uncharacterized protein</fullName>
    </submittedName>
</protein>